<evidence type="ECO:0000259" key="5">
    <source>
        <dbReference type="PROSITE" id="PS51930"/>
    </source>
</evidence>
<organism evidence="6 7">
    <name type="scientific">Pseudobutyrivibrio xylanivorans</name>
    <dbReference type="NCBI Taxonomy" id="185007"/>
    <lineage>
        <taxon>Bacteria</taxon>
        <taxon>Bacillati</taxon>
        <taxon>Bacillota</taxon>
        <taxon>Clostridia</taxon>
        <taxon>Lachnospirales</taxon>
        <taxon>Lachnospiraceae</taxon>
        <taxon>Pseudobutyrivibrio</taxon>
    </lineage>
</organism>
<evidence type="ECO:0000313" key="7">
    <source>
        <dbReference type="Proteomes" id="UP000327030"/>
    </source>
</evidence>
<evidence type="ECO:0000256" key="2">
    <source>
        <dbReference type="ARBA" id="ARBA00024446"/>
    </source>
</evidence>
<evidence type="ECO:0000256" key="3">
    <source>
        <dbReference type="PROSITE-ProRule" id="PRU01278"/>
    </source>
</evidence>
<dbReference type="GO" id="GO:0031469">
    <property type="term" value="C:bacterial microcompartment"/>
    <property type="evidence" value="ECO:0007669"/>
    <property type="project" value="UniProtKB-SubCell"/>
</dbReference>
<sequence length="164" mass="17619">MQEALGLVETVGISTAIEVADVMVKAANVKLLEMENTRGGGYMTIKIVGDVGAVKAAVDAAKAAGIKYGNFVSASVIARPADGMAAVFCNPKVPYQRANGYNKTYKEEVKKEVKEEVKPEPKPEVKAEVKAEPKPEPKPEPKKETKTQTPKKTTTKTSKKKGTK</sequence>
<dbReference type="EMBL" id="CP043028">
    <property type="protein sequence ID" value="QFJ54618.1"/>
    <property type="molecule type" value="Genomic_DNA"/>
</dbReference>
<evidence type="ECO:0000313" key="6">
    <source>
        <dbReference type="EMBL" id="QFJ54618.1"/>
    </source>
</evidence>
<feature type="compositionally biased region" description="Basic residues" evidence="4">
    <location>
        <begin position="153"/>
        <end position="164"/>
    </location>
</feature>
<comment type="subcellular location">
    <subcellularLocation>
        <location evidence="1">Bacterial microcompartment</location>
    </subcellularLocation>
</comment>
<accession>A0A5P6VQK3</accession>
<dbReference type="OrthoDB" id="9812608at2"/>
<feature type="compositionally biased region" description="Basic and acidic residues" evidence="4">
    <location>
        <begin position="111"/>
        <end position="146"/>
    </location>
</feature>
<dbReference type="InterPro" id="IPR044872">
    <property type="entry name" value="CcmK/CsoS1_BMC"/>
</dbReference>
<gene>
    <name evidence="6" type="ORF">FXF36_07005</name>
</gene>
<evidence type="ECO:0000256" key="4">
    <source>
        <dbReference type="SAM" id="MobiDB-lite"/>
    </source>
</evidence>
<reference evidence="7" key="1">
    <citation type="submission" date="2019-08" db="EMBL/GenBank/DDBJ databases">
        <title>Complete Genome Sequence of the Polysaccharide-Degrading Rumen Bacterium Pseudobutyrivibrio xylanivorans MA3014.</title>
        <authorList>
            <person name="Palevich N."/>
            <person name="Maclean P.H."/>
            <person name="Kelly W.J."/>
            <person name="Leahy S.C."/>
            <person name="Rakonjac J."/>
            <person name="Attwood G.T."/>
        </authorList>
    </citation>
    <scope>NUCLEOTIDE SEQUENCE [LARGE SCALE GENOMIC DNA]</scope>
    <source>
        <strain evidence="7">MA3014</strain>
    </source>
</reference>
<feature type="region of interest" description="Disordered" evidence="4">
    <location>
        <begin position="111"/>
        <end position="164"/>
    </location>
</feature>
<dbReference type="Pfam" id="PF00936">
    <property type="entry name" value="BMC"/>
    <property type="match status" value="1"/>
</dbReference>
<dbReference type="KEGG" id="pxv:FXF36_07005"/>
<dbReference type="Proteomes" id="UP000327030">
    <property type="component" value="Chromosome 1"/>
</dbReference>
<dbReference type="RefSeq" id="WP_151623105.1">
    <property type="nucleotide sequence ID" value="NZ_CP043028.1"/>
</dbReference>
<protein>
    <submittedName>
        <fullName evidence="6">BMC domain-containing protein</fullName>
    </submittedName>
</protein>
<dbReference type="PANTHER" id="PTHR33941:SF11">
    <property type="entry name" value="BACTERIAL MICROCOMPARTMENT SHELL PROTEIN PDUJ"/>
    <property type="match status" value="1"/>
</dbReference>
<dbReference type="PANTHER" id="PTHR33941">
    <property type="entry name" value="PROPANEDIOL UTILIZATION PROTEIN PDUA"/>
    <property type="match status" value="1"/>
</dbReference>
<dbReference type="SMART" id="SM00877">
    <property type="entry name" value="BMC"/>
    <property type="match status" value="1"/>
</dbReference>
<proteinExistence type="inferred from homology"/>
<dbReference type="PROSITE" id="PS51930">
    <property type="entry name" value="BMC_2"/>
    <property type="match status" value="1"/>
</dbReference>
<dbReference type="AlphaFoldDB" id="A0A5P6VQK3"/>
<evidence type="ECO:0000256" key="1">
    <source>
        <dbReference type="ARBA" id="ARBA00024322"/>
    </source>
</evidence>
<feature type="domain" description="BMC" evidence="5">
    <location>
        <begin position="4"/>
        <end position="89"/>
    </location>
</feature>
<keyword evidence="2" id="KW-1283">Bacterial microcompartment</keyword>
<dbReference type="InterPro" id="IPR000249">
    <property type="entry name" value="BMC_dom"/>
</dbReference>
<dbReference type="InterPro" id="IPR037233">
    <property type="entry name" value="CcmK-like_sf"/>
</dbReference>
<dbReference type="Gene3D" id="3.30.70.1710">
    <property type="match status" value="1"/>
</dbReference>
<dbReference type="InterPro" id="IPR050575">
    <property type="entry name" value="BMC_shell"/>
</dbReference>
<dbReference type="SUPFAM" id="SSF143414">
    <property type="entry name" value="CcmK-like"/>
    <property type="match status" value="1"/>
</dbReference>
<comment type="similarity">
    <text evidence="3">Belongs to the bacterial microcompartments protein family.</text>
</comment>
<name>A0A5P6VQK3_PSEXY</name>